<comment type="caution">
    <text evidence="2">The sequence shown here is derived from an EMBL/GenBank/DDBJ whole genome shotgun (WGS) entry which is preliminary data.</text>
</comment>
<gene>
    <name evidence="2" type="ORF">EHT25_11635</name>
</gene>
<proteinExistence type="predicted"/>
<evidence type="ECO:0000313" key="2">
    <source>
        <dbReference type="EMBL" id="RRB04166.1"/>
    </source>
</evidence>
<dbReference type="AlphaFoldDB" id="A0A3P1BTI3"/>
<dbReference type="Proteomes" id="UP000271925">
    <property type="component" value="Unassembled WGS sequence"/>
</dbReference>
<organism evidence="2 3">
    <name type="scientific">Larkinella rosea</name>
    <dbReference type="NCBI Taxonomy" id="2025312"/>
    <lineage>
        <taxon>Bacteria</taxon>
        <taxon>Pseudomonadati</taxon>
        <taxon>Bacteroidota</taxon>
        <taxon>Cytophagia</taxon>
        <taxon>Cytophagales</taxon>
        <taxon>Spirosomataceae</taxon>
        <taxon>Larkinella</taxon>
    </lineage>
</organism>
<accession>A0A3P1BTI3</accession>
<feature type="region of interest" description="Disordered" evidence="1">
    <location>
        <begin position="50"/>
        <end position="75"/>
    </location>
</feature>
<reference evidence="2 3" key="1">
    <citation type="submission" date="2018-11" db="EMBL/GenBank/DDBJ databases">
        <authorList>
            <person name="Zhou Z."/>
            <person name="Wang G."/>
        </authorList>
    </citation>
    <scope>NUCLEOTIDE SEQUENCE [LARGE SCALE GENOMIC DNA]</scope>
    <source>
        <strain evidence="2 3">KCTC52004</strain>
    </source>
</reference>
<name>A0A3P1BTI3_9BACT</name>
<protein>
    <submittedName>
        <fullName evidence="2">Uncharacterized protein</fullName>
    </submittedName>
</protein>
<evidence type="ECO:0000256" key="1">
    <source>
        <dbReference type="SAM" id="MobiDB-lite"/>
    </source>
</evidence>
<sequence>MNRRKFDGDLFSVRRLCGKIRYKVRIQREPVPGSEADSSAYLYKVEKPWRPNRTSAPENRPDINGLFRKRNWQNE</sequence>
<dbReference type="EMBL" id="RQJO01000008">
    <property type="protein sequence ID" value="RRB04166.1"/>
    <property type="molecule type" value="Genomic_DNA"/>
</dbReference>
<keyword evidence="3" id="KW-1185">Reference proteome</keyword>
<evidence type="ECO:0000313" key="3">
    <source>
        <dbReference type="Proteomes" id="UP000271925"/>
    </source>
</evidence>
<dbReference type="RefSeq" id="WP_124874621.1">
    <property type="nucleotide sequence ID" value="NZ_RQJO01000008.1"/>
</dbReference>